<gene>
    <name evidence="1" type="ORF">LCGC14_2391090</name>
</gene>
<dbReference type="EMBL" id="LAZR01035685">
    <property type="protein sequence ID" value="KKL26854.1"/>
    <property type="molecule type" value="Genomic_DNA"/>
</dbReference>
<proteinExistence type="predicted"/>
<evidence type="ECO:0008006" key="2">
    <source>
        <dbReference type="Google" id="ProtNLM"/>
    </source>
</evidence>
<comment type="caution">
    <text evidence="1">The sequence shown here is derived from an EMBL/GenBank/DDBJ whole genome shotgun (WGS) entry which is preliminary data.</text>
</comment>
<reference evidence="1" key="1">
    <citation type="journal article" date="2015" name="Nature">
        <title>Complex archaea that bridge the gap between prokaryotes and eukaryotes.</title>
        <authorList>
            <person name="Spang A."/>
            <person name="Saw J.H."/>
            <person name="Jorgensen S.L."/>
            <person name="Zaremba-Niedzwiedzka K."/>
            <person name="Martijn J."/>
            <person name="Lind A.E."/>
            <person name="van Eijk R."/>
            <person name="Schleper C."/>
            <person name="Guy L."/>
            <person name="Ettema T.J."/>
        </authorList>
    </citation>
    <scope>NUCLEOTIDE SEQUENCE</scope>
</reference>
<evidence type="ECO:0000313" key="1">
    <source>
        <dbReference type="EMBL" id="KKL26854.1"/>
    </source>
</evidence>
<sequence>MAGRPVIIAIDPGVKLAGVATHEDGELTSAFLVKGVDALNTASCVWNELIGQFPIDILNGAELVVEKPQVYRQNLLRGDPNDLIDVAIMGSAIAAHFSNVVWYLPREWKGQMPKSVVERLIKEELSPEELEWIE</sequence>
<accession>A0A0F9BY98</accession>
<organism evidence="1">
    <name type="scientific">marine sediment metagenome</name>
    <dbReference type="NCBI Taxonomy" id="412755"/>
    <lineage>
        <taxon>unclassified sequences</taxon>
        <taxon>metagenomes</taxon>
        <taxon>ecological metagenomes</taxon>
    </lineage>
</organism>
<protein>
    <recommendedName>
        <fullName evidence="2">YqgF/RNase H-like domain-containing protein</fullName>
    </recommendedName>
</protein>
<dbReference type="AlphaFoldDB" id="A0A0F9BY98"/>
<name>A0A0F9BY98_9ZZZZ</name>
<feature type="non-terminal residue" evidence="1">
    <location>
        <position position="134"/>
    </location>
</feature>